<evidence type="ECO:0000313" key="3">
    <source>
        <dbReference type="EMBL" id="HJG27738.1"/>
    </source>
</evidence>
<reference evidence="3" key="2">
    <citation type="submission" date="2021-09" db="EMBL/GenBank/DDBJ databases">
        <authorList>
            <person name="Gilroy R."/>
        </authorList>
    </citation>
    <scope>NUCLEOTIDE SEQUENCE</scope>
    <source>
        <strain evidence="3">ChiBcec21-2208</strain>
    </source>
</reference>
<accession>A0A921IJD0</accession>
<name>A0A921IJD0_9FIRM</name>
<dbReference type="NCBIfam" id="TIGR01446">
    <property type="entry name" value="DnaD_dom"/>
    <property type="match status" value="2"/>
</dbReference>
<protein>
    <submittedName>
        <fullName evidence="3">DnaD domain protein</fullName>
    </submittedName>
</protein>
<sequence length="303" mass="33210">MAYKLAPYNGDTLAVPQIVIAHLAQADGDTVRTALYVLQTGDTDPRTIARTLGLPSVEAARRALQYWAGAGLLENTKTTAPMIPAEEKAAKIDLANLNDPYVSVLCEEAQTAFGKALSRSEMQRLVALYLNDGWQPDVILLCCAESARQGRRSVAAVARELARWREDGVESGEDAERYLRKVKQREDWCADAAAQFGIEPTALTRWERGAIARWHEEWGIGREMIDEALLRAGSKNTIRYVDGILRAWRSQGITTVAAARGQGQLAGSNILATERPAAPQPAAASAQKDLFNRNWAAMFDEEG</sequence>
<dbReference type="InterPro" id="IPR006343">
    <property type="entry name" value="DnaB/C_C"/>
</dbReference>
<dbReference type="InterPro" id="IPR034829">
    <property type="entry name" value="DnaD-like_sf"/>
</dbReference>
<comment type="caution">
    <text evidence="3">The sequence shown here is derived from an EMBL/GenBank/DDBJ whole genome shotgun (WGS) entry which is preliminary data.</text>
</comment>
<dbReference type="Gene3D" id="1.10.10.630">
    <property type="entry name" value="DnaD domain-like"/>
    <property type="match status" value="2"/>
</dbReference>
<evidence type="ECO:0000313" key="4">
    <source>
        <dbReference type="Proteomes" id="UP000782880"/>
    </source>
</evidence>
<proteinExistence type="inferred from homology"/>
<evidence type="ECO:0000256" key="1">
    <source>
        <dbReference type="ARBA" id="ARBA00093462"/>
    </source>
</evidence>
<evidence type="ECO:0000259" key="2">
    <source>
        <dbReference type="Pfam" id="PF07261"/>
    </source>
</evidence>
<gene>
    <name evidence="3" type="ORF">K8V20_03710</name>
</gene>
<reference evidence="3" key="1">
    <citation type="journal article" date="2021" name="PeerJ">
        <title>Extensive microbial diversity within the chicken gut microbiome revealed by metagenomics and culture.</title>
        <authorList>
            <person name="Gilroy R."/>
            <person name="Ravi A."/>
            <person name="Getino M."/>
            <person name="Pursley I."/>
            <person name="Horton D.L."/>
            <person name="Alikhan N.F."/>
            <person name="Baker D."/>
            <person name="Gharbi K."/>
            <person name="Hall N."/>
            <person name="Watson M."/>
            <person name="Adriaenssens E.M."/>
            <person name="Foster-Nyarko E."/>
            <person name="Jarju S."/>
            <person name="Secka A."/>
            <person name="Antonio M."/>
            <person name="Oren A."/>
            <person name="Chaudhuri R.R."/>
            <person name="La Ragione R."/>
            <person name="Hildebrand F."/>
            <person name="Pallen M.J."/>
        </authorList>
    </citation>
    <scope>NUCLEOTIDE SEQUENCE</scope>
    <source>
        <strain evidence="3">ChiBcec21-2208</strain>
    </source>
</reference>
<comment type="similarity">
    <text evidence="1">Belongs to the DnaB/DnaD family.</text>
</comment>
<dbReference type="Proteomes" id="UP000782880">
    <property type="component" value="Unassembled WGS sequence"/>
</dbReference>
<feature type="domain" description="DnaB/C C-terminal" evidence="2">
    <location>
        <begin position="203"/>
        <end position="260"/>
    </location>
</feature>
<dbReference type="SUPFAM" id="SSF158499">
    <property type="entry name" value="DnaD domain-like"/>
    <property type="match status" value="1"/>
</dbReference>
<organism evidence="3 4">
    <name type="scientific">Subdoligranulum variabile</name>
    <dbReference type="NCBI Taxonomy" id="214851"/>
    <lineage>
        <taxon>Bacteria</taxon>
        <taxon>Bacillati</taxon>
        <taxon>Bacillota</taxon>
        <taxon>Clostridia</taxon>
        <taxon>Eubacteriales</taxon>
        <taxon>Oscillospiraceae</taxon>
        <taxon>Subdoligranulum</taxon>
    </lineage>
</organism>
<feature type="domain" description="DnaB/C C-terminal" evidence="2">
    <location>
        <begin position="108"/>
        <end position="178"/>
    </location>
</feature>
<dbReference type="Pfam" id="PF07261">
    <property type="entry name" value="DnaB_2"/>
    <property type="match status" value="2"/>
</dbReference>
<dbReference type="AlphaFoldDB" id="A0A921IJD0"/>
<dbReference type="EMBL" id="DYVE01000093">
    <property type="protein sequence ID" value="HJG27738.1"/>
    <property type="molecule type" value="Genomic_DNA"/>
</dbReference>